<keyword evidence="2" id="KW-1133">Transmembrane helix</keyword>
<keyword evidence="2" id="KW-0812">Transmembrane</keyword>
<name>A0A7W3LVJ4_ACTNM</name>
<keyword evidence="2" id="KW-0472">Membrane</keyword>
<evidence type="ECO:0000256" key="1">
    <source>
        <dbReference type="SAM" id="MobiDB-lite"/>
    </source>
</evidence>
<evidence type="ECO:0000256" key="2">
    <source>
        <dbReference type="SAM" id="Phobius"/>
    </source>
</evidence>
<accession>A0A7W3LVJ4</accession>
<feature type="compositionally biased region" description="Basic and acidic residues" evidence="1">
    <location>
        <begin position="1"/>
        <end position="10"/>
    </location>
</feature>
<evidence type="ECO:0008006" key="5">
    <source>
        <dbReference type="Google" id="ProtNLM"/>
    </source>
</evidence>
<comment type="caution">
    <text evidence="3">The sequence shown here is derived from an EMBL/GenBank/DDBJ whole genome shotgun (WGS) entry which is preliminary data.</text>
</comment>
<proteinExistence type="predicted"/>
<feature type="transmembrane region" description="Helical" evidence="2">
    <location>
        <begin position="108"/>
        <end position="127"/>
    </location>
</feature>
<keyword evidence="4" id="KW-1185">Reference proteome</keyword>
<reference evidence="3 4" key="1">
    <citation type="submission" date="2020-08" db="EMBL/GenBank/DDBJ databases">
        <title>Genomic Encyclopedia of Type Strains, Phase IV (KMG-IV): sequencing the most valuable type-strain genomes for metagenomic binning, comparative biology and taxonomic classification.</title>
        <authorList>
            <person name="Goeker M."/>
        </authorList>
    </citation>
    <scope>NUCLEOTIDE SEQUENCE [LARGE SCALE GENOMIC DNA]</scope>
    <source>
        <strain evidence="3 4">DSM 44197</strain>
    </source>
</reference>
<dbReference type="RefSeq" id="WP_182847036.1">
    <property type="nucleotide sequence ID" value="NZ_BAAALP010000071.1"/>
</dbReference>
<dbReference type="AlphaFoldDB" id="A0A7W3LVJ4"/>
<dbReference type="EMBL" id="JACJIA010000010">
    <property type="protein sequence ID" value="MBA8955020.1"/>
    <property type="molecule type" value="Genomic_DNA"/>
</dbReference>
<feature type="region of interest" description="Disordered" evidence="1">
    <location>
        <begin position="1"/>
        <end position="53"/>
    </location>
</feature>
<dbReference type="Proteomes" id="UP000572680">
    <property type="component" value="Unassembled WGS sequence"/>
</dbReference>
<organism evidence="3 4">
    <name type="scientific">Actinomadura namibiensis</name>
    <dbReference type="NCBI Taxonomy" id="182080"/>
    <lineage>
        <taxon>Bacteria</taxon>
        <taxon>Bacillati</taxon>
        <taxon>Actinomycetota</taxon>
        <taxon>Actinomycetes</taxon>
        <taxon>Streptosporangiales</taxon>
        <taxon>Thermomonosporaceae</taxon>
        <taxon>Actinomadura</taxon>
    </lineage>
</organism>
<evidence type="ECO:0000313" key="4">
    <source>
        <dbReference type="Proteomes" id="UP000572680"/>
    </source>
</evidence>
<feature type="compositionally biased region" description="Basic and acidic residues" evidence="1">
    <location>
        <begin position="178"/>
        <end position="192"/>
    </location>
</feature>
<feature type="transmembrane region" description="Helical" evidence="2">
    <location>
        <begin position="139"/>
        <end position="163"/>
    </location>
</feature>
<feature type="region of interest" description="Disordered" evidence="1">
    <location>
        <begin position="171"/>
        <end position="198"/>
    </location>
</feature>
<protein>
    <recommendedName>
        <fullName evidence="5">Transmembrane protein</fullName>
    </recommendedName>
</protein>
<sequence>MAERKSRKPGDYTFVNGRWIPKPTSDEPETTPPSVTPPGSASPFDRRPGGRGTDARLTAARLDELLSNLPEKDALRLAQLIQQNAERRTFRPVPVVLPPPRLSSSIPLWVYAGLALGGIGGLIAYLATSGPGDRVLDSVARFGATFAMITIPFFLIFGTVVLAQFLMRRPEDDDPDEERVHLTDPKTDENPDRYWSPD</sequence>
<evidence type="ECO:0000313" key="3">
    <source>
        <dbReference type="EMBL" id="MBA8955020.1"/>
    </source>
</evidence>
<gene>
    <name evidence="3" type="ORF">HNR61_006677</name>
</gene>